<protein>
    <recommendedName>
        <fullName evidence="8">Peptidase S53 domain-containing protein</fullName>
    </recommendedName>
</protein>
<evidence type="ECO:0000256" key="4">
    <source>
        <dbReference type="ARBA" id="ARBA00022801"/>
    </source>
</evidence>
<evidence type="ECO:0000256" key="3">
    <source>
        <dbReference type="ARBA" id="ARBA00022723"/>
    </source>
</evidence>
<dbReference type="AlphaFoldDB" id="A0A402AMC0"/>
<evidence type="ECO:0000313" key="9">
    <source>
        <dbReference type="EMBL" id="GCE20174.1"/>
    </source>
</evidence>
<organism evidence="9 10">
    <name type="scientific">Dictyobacter kobayashii</name>
    <dbReference type="NCBI Taxonomy" id="2014872"/>
    <lineage>
        <taxon>Bacteria</taxon>
        <taxon>Bacillati</taxon>
        <taxon>Chloroflexota</taxon>
        <taxon>Ktedonobacteria</taxon>
        <taxon>Ktedonobacterales</taxon>
        <taxon>Dictyobacteraceae</taxon>
        <taxon>Dictyobacter</taxon>
    </lineage>
</organism>
<accession>A0A402AMC0</accession>
<dbReference type="PANTHER" id="PTHR14218:SF15">
    <property type="entry name" value="TRIPEPTIDYL-PEPTIDASE 1"/>
    <property type="match status" value="1"/>
</dbReference>
<gene>
    <name evidence="9" type="ORF">KDK_39740</name>
</gene>
<dbReference type="Proteomes" id="UP000287188">
    <property type="component" value="Unassembled WGS sequence"/>
</dbReference>
<dbReference type="GO" id="GO:0008240">
    <property type="term" value="F:tripeptidyl-peptidase activity"/>
    <property type="evidence" value="ECO:0007669"/>
    <property type="project" value="TreeGrafter"/>
</dbReference>
<evidence type="ECO:0000256" key="2">
    <source>
        <dbReference type="ARBA" id="ARBA00022670"/>
    </source>
</evidence>
<dbReference type="CDD" id="cd11377">
    <property type="entry name" value="Pro-peptidase_S53"/>
    <property type="match status" value="1"/>
</dbReference>
<dbReference type="GO" id="GO:0006508">
    <property type="term" value="P:proteolysis"/>
    <property type="evidence" value="ECO:0007669"/>
    <property type="project" value="UniProtKB-KW"/>
</dbReference>
<dbReference type="PROSITE" id="PS51695">
    <property type="entry name" value="SEDOLISIN"/>
    <property type="match status" value="1"/>
</dbReference>
<reference evidence="10" key="1">
    <citation type="submission" date="2018-12" db="EMBL/GenBank/DDBJ databases">
        <title>Tengunoibacter tsumagoiensis gen. nov., sp. nov., Dictyobacter kobayashii sp. nov., D. alpinus sp. nov., and D. joshuensis sp. nov. and description of Dictyobacteraceae fam. nov. within the order Ktedonobacterales isolated from Tengu-no-mugimeshi.</title>
        <authorList>
            <person name="Wang C.M."/>
            <person name="Zheng Y."/>
            <person name="Sakai Y."/>
            <person name="Toyoda A."/>
            <person name="Minakuchi Y."/>
            <person name="Abe K."/>
            <person name="Yokota A."/>
            <person name="Yabe S."/>
        </authorList>
    </citation>
    <scope>NUCLEOTIDE SEQUENCE [LARGE SCALE GENOMIC DNA]</scope>
    <source>
        <strain evidence="10">Uno11</strain>
    </source>
</reference>
<evidence type="ECO:0000256" key="5">
    <source>
        <dbReference type="ARBA" id="ARBA00022825"/>
    </source>
</evidence>
<dbReference type="InterPro" id="IPR050819">
    <property type="entry name" value="Tripeptidyl-peptidase_I"/>
</dbReference>
<dbReference type="SUPFAM" id="SSF52743">
    <property type="entry name" value="Subtilisin-like"/>
    <property type="match status" value="1"/>
</dbReference>
<evidence type="ECO:0000256" key="6">
    <source>
        <dbReference type="ARBA" id="ARBA00022837"/>
    </source>
</evidence>
<dbReference type="PANTHER" id="PTHR14218">
    <property type="entry name" value="PROTEASE S8 TRIPEPTIDYL PEPTIDASE I CLN2"/>
    <property type="match status" value="1"/>
</dbReference>
<keyword evidence="4" id="KW-0378">Hydrolase</keyword>
<dbReference type="InterPro" id="IPR030400">
    <property type="entry name" value="Sedolisin_dom"/>
</dbReference>
<sequence>MSLQLTFALKLRNEPALNTLLAAQNDSTSPLYHRYLTPQEFNARFAPTQASVNTVVAYARQQGFQVTSIAPNHMLVDVAGTVATAEHAFALTLNNYQFQSRIVYAPNDNPLIPGAIAAEIETISGLNNVGLYHPANLQSKLKQLYPHKGPKGGFTPDELRSAYDAKPLLTAGMDGTGQTIGLFELDGYKPADIATYRQNYHLGTLKVANVLVDGASNTPGPYAIEPTLDMEVISAMAPGATQKVYIGPNTTTGIDDTYNRIVADDVAKVISISWGECELSLTSARMDILNTIFKQGAAQGQAFFAASGNLGAYDCTVNASQTLAVDSPANNPYVVGVGGTTLLTNPNGTYRSESAWSNHLTGQNQTAVGGGGGQSIHFLRPPYQSGPNLTDQYRMVPDVSANADPETGYSIYHTGGSLPTPNWVVLGGTSAAASLWAGITADVNQFLLSRHIFPLGSASVTLYQLYNTPQIYPPYHDITTGTNLYYQTRPGYDLATGLGTPDVWNIARDLESSSGLTTLLLQNMGFESGSVAWQEHSNGGYKLIGTFNPHSGKYSAYFCNYANCHDTIAQATLLPKFIQKITLSYWVYIGQGDTSTTCQDNFQAILRTEKGGPITTVQKLCGNTNTNGWVQYSFDVTNTLAKYTGQTIQVSFEATGTSGPRSNFFVDLDDVTLYVTHH</sequence>
<dbReference type="Pfam" id="PF09286">
    <property type="entry name" value="Pro-kuma_activ"/>
    <property type="match status" value="1"/>
</dbReference>
<feature type="domain" description="Peptidase S53" evidence="8">
    <location>
        <begin position="153"/>
        <end position="513"/>
    </location>
</feature>
<dbReference type="NCBIfam" id="NF038128">
    <property type="entry name" value="choice_anch_J"/>
    <property type="match status" value="1"/>
</dbReference>
<evidence type="ECO:0000313" key="10">
    <source>
        <dbReference type="Proteomes" id="UP000287188"/>
    </source>
</evidence>
<evidence type="ECO:0000259" key="8">
    <source>
        <dbReference type="PROSITE" id="PS51695"/>
    </source>
</evidence>
<dbReference type="CDD" id="cd04056">
    <property type="entry name" value="Peptidases_S53"/>
    <property type="match status" value="1"/>
</dbReference>
<evidence type="ECO:0000256" key="7">
    <source>
        <dbReference type="ARBA" id="ARBA00023145"/>
    </source>
</evidence>
<keyword evidence="5" id="KW-0720">Serine protease</keyword>
<keyword evidence="6" id="KW-0106">Calcium</keyword>
<dbReference type="Pfam" id="PF00082">
    <property type="entry name" value="Peptidase_S8"/>
    <property type="match status" value="1"/>
</dbReference>
<dbReference type="Gene3D" id="3.40.50.200">
    <property type="entry name" value="Peptidase S8/S53 domain"/>
    <property type="match status" value="1"/>
</dbReference>
<comment type="caution">
    <text evidence="9">The sequence shown here is derived from an EMBL/GenBank/DDBJ whole genome shotgun (WGS) entry which is preliminary data.</text>
</comment>
<dbReference type="SMART" id="SM00944">
    <property type="entry name" value="Pro-kuma_activ"/>
    <property type="match status" value="1"/>
</dbReference>
<comment type="cofactor">
    <cofactor evidence="1">
        <name>Ca(2+)</name>
        <dbReference type="ChEBI" id="CHEBI:29108"/>
    </cofactor>
</comment>
<dbReference type="InterPro" id="IPR000209">
    <property type="entry name" value="Peptidase_S8/S53_dom"/>
</dbReference>
<dbReference type="EMBL" id="BIFS01000001">
    <property type="protein sequence ID" value="GCE20174.1"/>
    <property type="molecule type" value="Genomic_DNA"/>
</dbReference>
<name>A0A402AMC0_9CHLR</name>
<dbReference type="InterPro" id="IPR036852">
    <property type="entry name" value="Peptidase_S8/S53_dom_sf"/>
</dbReference>
<dbReference type="SUPFAM" id="SSF54897">
    <property type="entry name" value="Protease propeptides/inhibitors"/>
    <property type="match status" value="1"/>
</dbReference>
<proteinExistence type="predicted"/>
<evidence type="ECO:0000256" key="1">
    <source>
        <dbReference type="ARBA" id="ARBA00001913"/>
    </source>
</evidence>
<dbReference type="GO" id="GO:0046872">
    <property type="term" value="F:metal ion binding"/>
    <property type="evidence" value="ECO:0007669"/>
    <property type="project" value="UniProtKB-KW"/>
</dbReference>
<dbReference type="InterPro" id="IPR015366">
    <property type="entry name" value="S53_propep"/>
</dbReference>
<keyword evidence="7" id="KW-0865">Zymogen</keyword>
<keyword evidence="3" id="KW-0479">Metal-binding</keyword>
<dbReference type="GO" id="GO:0004252">
    <property type="term" value="F:serine-type endopeptidase activity"/>
    <property type="evidence" value="ECO:0007669"/>
    <property type="project" value="InterPro"/>
</dbReference>
<keyword evidence="10" id="KW-1185">Reference proteome</keyword>
<keyword evidence="2" id="KW-0645">Protease</keyword>
<dbReference type="Gene3D" id="2.60.120.260">
    <property type="entry name" value="Galactose-binding domain-like"/>
    <property type="match status" value="1"/>
</dbReference>